<dbReference type="AlphaFoldDB" id="A0A3M6VNX7"/>
<gene>
    <name evidence="2" type="ORF">DD237_008442</name>
    <name evidence="1" type="ORF">DD238_007035</name>
</gene>
<comment type="caution">
    <text evidence="1">The sequence shown here is derived from an EMBL/GenBank/DDBJ whole genome shotgun (WGS) entry which is preliminary data.</text>
</comment>
<organism evidence="1 3">
    <name type="scientific">Peronospora effusa</name>
    <dbReference type="NCBI Taxonomy" id="542832"/>
    <lineage>
        <taxon>Eukaryota</taxon>
        <taxon>Sar</taxon>
        <taxon>Stramenopiles</taxon>
        <taxon>Oomycota</taxon>
        <taxon>Peronosporomycetes</taxon>
        <taxon>Peronosporales</taxon>
        <taxon>Peronosporaceae</taxon>
        <taxon>Peronospora</taxon>
    </lineage>
</organism>
<dbReference type="Proteomes" id="UP000282087">
    <property type="component" value="Unassembled WGS sequence"/>
</dbReference>
<evidence type="ECO:0000313" key="3">
    <source>
        <dbReference type="Proteomes" id="UP000282087"/>
    </source>
</evidence>
<dbReference type="VEuPathDB" id="FungiDB:DD237_008442"/>
<sequence length="90" mass="10245">MTLLLEDSALPAAMQANFDLAGGATHLSLTKVREGYYDWKDHAKILTLKKLIVPNLRIKEQDFMFATVSAMLMSECHLRKFDRMVTICAR</sequence>
<protein>
    <submittedName>
        <fullName evidence="1">Uncharacterized protein</fullName>
    </submittedName>
</protein>
<dbReference type="EMBL" id="QLLG01000072">
    <property type="protein sequence ID" value="RMX68404.1"/>
    <property type="molecule type" value="Genomic_DNA"/>
</dbReference>
<keyword evidence="3" id="KW-1185">Reference proteome</keyword>
<evidence type="ECO:0000313" key="2">
    <source>
        <dbReference type="EMBL" id="RQM10954.1"/>
    </source>
</evidence>
<evidence type="ECO:0000313" key="1">
    <source>
        <dbReference type="EMBL" id="RMX68404.1"/>
    </source>
</evidence>
<dbReference type="Proteomes" id="UP000286097">
    <property type="component" value="Unassembled WGS sequence"/>
</dbReference>
<dbReference type="EMBL" id="QKXF01000502">
    <property type="protein sequence ID" value="RQM10954.1"/>
    <property type="molecule type" value="Genomic_DNA"/>
</dbReference>
<evidence type="ECO:0000313" key="4">
    <source>
        <dbReference type="Proteomes" id="UP000286097"/>
    </source>
</evidence>
<proteinExistence type="predicted"/>
<accession>A0A3M6VNX7</accession>
<reference evidence="3 4" key="1">
    <citation type="submission" date="2018-06" db="EMBL/GenBank/DDBJ databases">
        <title>Comparative genomics of downy mildews reveals potential adaptations to biotrophy.</title>
        <authorList>
            <person name="Fletcher K."/>
            <person name="Klosterman S.J."/>
            <person name="Derevnina L."/>
            <person name="Martin F."/>
            <person name="Koike S."/>
            <person name="Reyes Chin-Wo S."/>
            <person name="Mou B."/>
            <person name="Michelmore R."/>
        </authorList>
    </citation>
    <scope>NUCLEOTIDE SEQUENCE [LARGE SCALE GENOMIC DNA]</scope>
    <source>
        <strain evidence="2 4">R13</strain>
        <strain evidence="1 3">R14</strain>
    </source>
</reference>
<name>A0A3M6VNX7_9STRA</name>